<dbReference type="GO" id="GO:0030246">
    <property type="term" value="F:carbohydrate binding"/>
    <property type="evidence" value="ECO:0007669"/>
    <property type="project" value="UniProtKB-KW"/>
</dbReference>
<dbReference type="AlphaFoldDB" id="A0A1N7Q4N7"/>
<evidence type="ECO:0000256" key="2">
    <source>
        <dbReference type="ARBA" id="ARBA00023157"/>
    </source>
</evidence>
<dbReference type="EMBL" id="FTOV01000009">
    <property type="protein sequence ID" value="SIT17814.1"/>
    <property type="molecule type" value="Genomic_DNA"/>
</dbReference>
<keyword evidence="1" id="KW-0732">Signal</keyword>
<evidence type="ECO:0000313" key="4">
    <source>
        <dbReference type="EMBL" id="BEV03589.1"/>
    </source>
</evidence>
<evidence type="ECO:0000313" key="6">
    <source>
        <dbReference type="Proteomes" id="UP000185781"/>
    </source>
</evidence>
<dbReference type="InterPro" id="IPR013320">
    <property type="entry name" value="ConA-like_dom_sf"/>
</dbReference>
<reference evidence="4 7" key="2">
    <citation type="journal article" date="2020" name="Microbes Environ.">
        <title>Synthetic bacterial community of duckweed: a simple and stable system to study plant-microbe interactions.</title>
        <authorList>
            <person name="Ishizawa H."/>
            <person name="Tada M."/>
            <person name="Kuroda M."/>
            <person name="Inoue D."/>
            <person name="Futamata H."/>
            <person name="Ike M."/>
        </authorList>
    </citation>
    <scope>NUCLEOTIDE SEQUENCE [LARGE SCALE GENOMIC DNA]</scope>
    <source>
        <strain evidence="4 7">DW100</strain>
    </source>
</reference>
<evidence type="ECO:0000256" key="1">
    <source>
        <dbReference type="ARBA" id="ARBA00022729"/>
    </source>
</evidence>
<keyword evidence="7" id="KW-1185">Reference proteome</keyword>
<name>A0A1N7Q4N7_9FLAO</name>
<dbReference type="SMART" id="SM00560">
    <property type="entry name" value="LamGL"/>
    <property type="match status" value="1"/>
</dbReference>
<dbReference type="Proteomes" id="UP000185781">
    <property type="component" value="Unassembled WGS sequence"/>
</dbReference>
<accession>A0A1N7Q4N7</accession>
<reference evidence="5 6" key="1">
    <citation type="submission" date="2017-01" db="EMBL/GenBank/DDBJ databases">
        <authorList>
            <person name="Mah S.A."/>
            <person name="Swanson W.J."/>
            <person name="Moy G.W."/>
            <person name="Vacquier V.D."/>
        </authorList>
    </citation>
    <scope>NUCLEOTIDE SEQUENCE [LARGE SCALE GENOMIC DNA]</scope>
    <source>
        <strain evidence="5 6">DSM 18014</strain>
    </source>
</reference>
<dbReference type="Gene3D" id="2.60.120.200">
    <property type="match status" value="1"/>
</dbReference>
<keyword evidence="5" id="KW-0430">Lectin</keyword>
<proteinExistence type="predicted"/>
<evidence type="ECO:0000313" key="7">
    <source>
        <dbReference type="Proteomes" id="UP001380186"/>
    </source>
</evidence>
<evidence type="ECO:0000259" key="3">
    <source>
        <dbReference type="SMART" id="SM00560"/>
    </source>
</evidence>
<dbReference type="Pfam" id="PF13385">
    <property type="entry name" value="Laminin_G_3"/>
    <property type="match status" value="1"/>
</dbReference>
<sequence length="270" mass="29799">MKSILKILSISCLSLILTNCQDMERPELGEYPKDQANLPAGNLRFFVPFDKSGTDLKNKFAEELSGYPCFAPDNTITQVDGIAGKAFKGGGSQVFLKYLNSNDFANKAGSFTVAFWEKNGDSSNTEFAFSMTSDNWAKASMFALFEGTAAIPTIKFFVDEQPGDKWFEWPSDSSLTGIYDNQWHHLAFVYDATTSGMTLYIDGVAKSTKTWAGHGAVKFNTSKINGFRIGGSGNPSEGWMKSWSGSLDQFRMYVSALTPAEVNDLYINKK</sequence>
<evidence type="ECO:0000313" key="5">
    <source>
        <dbReference type="EMBL" id="SIT17814.1"/>
    </source>
</evidence>
<gene>
    <name evidence="4" type="ORF">CRDW_09630</name>
    <name evidence="5" type="ORF">SAMN05421785_10931</name>
</gene>
<dbReference type="GO" id="GO:0005975">
    <property type="term" value="P:carbohydrate metabolic process"/>
    <property type="evidence" value="ECO:0007669"/>
    <property type="project" value="UniProtKB-ARBA"/>
</dbReference>
<protein>
    <submittedName>
        <fullName evidence="5">Concanavalin A-like lectin/glucanases superfamily protein</fullName>
    </submittedName>
    <submittedName>
        <fullName evidence="4">LamG domain-containing protein</fullName>
    </submittedName>
</protein>
<dbReference type="InterPro" id="IPR006558">
    <property type="entry name" value="LamG-like"/>
</dbReference>
<dbReference type="SUPFAM" id="SSF49899">
    <property type="entry name" value="Concanavalin A-like lectins/glucanases"/>
    <property type="match status" value="1"/>
</dbReference>
<dbReference type="OrthoDB" id="9814380at2"/>
<reference evidence="4" key="3">
    <citation type="submission" date="2023-12" db="EMBL/GenBank/DDBJ databases">
        <title>Complete genome sequences of six duckweed-associated bacterial strains for studying community assembly in synthetic plant microbiome.</title>
        <authorList>
            <person name="Ishizawa H."/>
            <person name="Tada M."/>
            <person name="Tashiro Y."/>
            <person name="Kuroda M."/>
            <person name="Inoue D."/>
            <person name="Dohra H."/>
            <person name="Futamata H."/>
            <person name="Ike M."/>
        </authorList>
    </citation>
    <scope>NUCLEOTIDE SEQUENCE</scope>
    <source>
        <strain evidence="4">DW100</strain>
    </source>
</reference>
<keyword evidence="2" id="KW-1015">Disulfide bond</keyword>
<dbReference type="EMBL" id="AP029022">
    <property type="protein sequence ID" value="BEV03589.1"/>
    <property type="molecule type" value="Genomic_DNA"/>
</dbReference>
<feature type="domain" description="LamG-like jellyroll fold" evidence="3">
    <location>
        <begin position="109"/>
        <end position="260"/>
    </location>
</feature>
<dbReference type="RefSeq" id="WP_084196457.1">
    <property type="nucleotide sequence ID" value="NZ_AP029022.1"/>
</dbReference>
<dbReference type="GO" id="GO:0004553">
    <property type="term" value="F:hydrolase activity, hydrolyzing O-glycosyl compounds"/>
    <property type="evidence" value="ECO:0007669"/>
    <property type="project" value="UniProtKB-ARBA"/>
</dbReference>
<dbReference type="STRING" id="373672.SAMN05421785_10931"/>
<organism evidence="5 6">
    <name type="scientific">Chryseobacterium gambrini</name>
    <dbReference type="NCBI Taxonomy" id="373672"/>
    <lineage>
        <taxon>Bacteria</taxon>
        <taxon>Pseudomonadati</taxon>
        <taxon>Bacteroidota</taxon>
        <taxon>Flavobacteriia</taxon>
        <taxon>Flavobacteriales</taxon>
        <taxon>Weeksellaceae</taxon>
        <taxon>Chryseobacterium group</taxon>
        <taxon>Chryseobacterium</taxon>
    </lineage>
</organism>
<dbReference type="Proteomes" id="UP001380186">
    <property type="component" value="Chromosome"/>
</dbReference>